<reference evidence="2 3" key="1">
    <citation type="journal article" date="2021" name="Commun. Biol.">
        <title>The genome of Shorea leprosula (Dipterocarpaceae) highlights the ecological relevance of drought in aseasonal tropical rainforests.</title>
        <authorList>
            <person name="Ng K.K.S."/>
            <person name="Kobayashi M.J."/>
            <person name="Fawcett J.A."/>
            <person name="Hatakeyama M."/>
            <person name="Paape T."/>
            <person name="Ng C.H."/>
            <person name="Ang C.C."/>
            <person name="Tnah L.H."/>
            <person name="Lee C.T."/>
            <person name="Nishiyama T."/>
            <person name="Sese J."/>
            <person name="O'Brien M.J."/>
            <person name="Copetti D."/>
            <person name="Mohd Noor M.I."/>
            <person name="Ong R.C."/>
            <person name="Putra M."/>
            <person name="Sireger I.Z."/>
            <person name="Indrioko S."/>
            <person name="Kosugi Y."/>
            <person name="Izuno A."/>
            <person name="Isagi Y."/>
            <person name="Lee S.L."/>
            <person name="Shimizu K.K."/>
        </authorList>
    </citation>
    <scope>NUCLEOTIDE SEQUENCE [LARGE SCALE GENOMIC DNA]</scope>
    <source>
        <strain evidence="2">214</strain>
    </source>
</reference>
<gene>
    <name evidence="2" type="ORF">SLEP1_g727</name>
</gene>
<dbReference type="EMBL" id="BPVZ01000001">
    <property type="protein sequence ID" value="GKU86165.1"/>
    <property type="molecule type" value="Genomic_DNA"/>
</dbReference>
<dbReference type="AlphaFoldDB" id="A0AAV5HHB6"/>
<keyword evidence="3" id="KW-1185">Reference proteome</keyword>
<organism evidence="2 3">
    <name type="scientific">Rubroshorea leprosula</name>
    <dbReference type="NCBI Taxonomy" id="152421"/>
    <lineage>
        <taxon>Eukaryota</taxon>
        <taxon>Viridiplantae</taxon>
        <taxon>Streptophyta</taxon>
        <taxon>Embryophyta</taxon>
        <taxon>Tracheophyta</taxon>
        <taxon>Spermatophyta</taxon>
        <taxon>Magnoliopsida</taxon>
        <taxon>eudicotyledons</taxon>
        <taxon>Gunneridae</taxon>
        <taxon>Pentapetalae</taxon>
        <taxon>rosids</taxon>
        <taxon>malvids</taxon>
        <taxon>Malvales</taxon>
        <taxon>Dipterocarpaceae</taxon>
        <taxon>Rubroshorea</taxon>
    </lineage>
</organism>
<feature type="region of interest" description="Disordered" evidence="1">
    <location>
        <begin position="39"/>
        <end position="60"/>
    </location>
</feature>
<name>A0AAV5HHB6_9ROSI</name>
<evidence type="ECO:0000313" key="2">
    <source>
        <dbReference type="EMBL" id="GKU86165.1"/>
    </source>
</evidence>
<sequence length="60" mass="6659">MLSSSLDPNEEAIARIEMGLLCLLPPLIRKLVQDAVEARQPGTHTELIRGSCEKEGDKER</sequence>
<evidence type="ECO:0000313" key="3">
    <source>
        <dbReference type="Proteomes" id="UP001054252"/>
    </source>
</evidence>
<dbReference type="Proteomes" id="UP001054252">
    <property type="component" value="Unassembled WGS sequence"/>
</dbReference>
<protein>
    <submittedName>
        <fullName evidence="2">Uncharacterized protein</fullName>
    </submittedName>
</protein>
<feature type="compositionally biased region" description="Basic and acidic residues" evidence="1">
    <location>
        <begin position="51"/>
        <end position="60"/>
    </location>
</feature>
<comment type="caution">
    <text evidence="2">The sequence shown here is derived from an EMBL/GenBank/DDBJ whole genome shotgun (WGS) entry which is preliminary data.</text>
</comment>
<accession>A0AAV5HHB6</accession>
<evidence type="ECO:0000256" key="1">
    <source>
        <dbReference type="SAM" id="MobiDB-lite"/>
    </source>
</evidence>
<proteinExistence type="predicted"/>